<name>A0A4R6LRQ4_9FIRM</name>
<dbReference type="AlphaFoldDB" id="A0A4R6LRQ4"/>
<feature type="chain" id="PRO_5020817746" evidence="1">
    <location>
        <begin position="24"/>
        <end position="171"/>
    </location>
</feature>
<feature type="signal peptide" evidence="1">
    <location>
        <begin position="1"/>
        <end position="23"/>
    </location>
</feature>
<dbReference type="RefSeq" id="WP_133514835.1">
    <property type="nucleotide sequence ID" value="NZ_SNWX01000009.1"/>
</dbReference>
<evidence type="ECO:0000313" key="2">
    <source>
        <dbReference type="EMBL" id="TDO91274.1"/>
    </source>
</evidence>
<organism evidence="2 3">
    <name type="scientific">Halanaerobium saccharolyticum</name>
    <dbReference type="NCBI Taxonomy" id="43595"/>
    <lineage>
        <taxon>Bacteria</taxon>
        <taxon>Bacillati</taxon>
        <taxon>Bacillota</taxon>
        <taxon>Clostridia</taxon>
        <taxon>Halanaerobiales</taxon>
        <taxon>Halanaerobiaceae</taxon>
        <taxon>Halanaerobium</taxon>
    </lineage>
</organism>
<comment type="caution">
    <text evidence="2">The sequence shown here is derived from an EMBL/GenBank/DDBJ whole genome shotgun (WGS) entry which is preliminary data.</text>
</comment>
<accession>A0A4R6LRQ4</accession>
<keyword evidence="1" id="KW-0732">Signal</keyword>
<sequence length="171" mass="18795">MRVKLIFIIIVSVLVLSVNPVQAQSDLDSRLALIEASQQLEAENAKELGPRKHKFGVTLSNFSSEGNLLNPGFRLENQLTGTRGRGLKLISEAYYLREEDDFAGFISLAFEPHPLGYFGAGAEVTGRANYQVFAGVNITENIFAEVKGINPEENGSEETEIYFGTGFMIGF</sequence>
<reference evidence="2 3" key="1">
    <citation type="submission" date="2019-03" db="EMBL/GenBank/DDBJ databases">
        <title>Subsurface microbial communities from deep shales in Ohio and West Virginia, USA.</title>
        <authorList>
            <person name="Wrighton K."/>
        </authorList>
    </citation>
    <scope>NUCLEOTIDE SEQUENCE [LARGE SCALE GENOMIC DNA]</scope>
    <source>
        <strain evidence="2 3">MA284_T2</strain>
    </source>
</reference>
<dbReference type="OrthoDB" id="2131544at2"/>
<dbReference type="Proteomes" id="UP000295064">
    <property type="component" value="Unassembled WGS sequence"/>
</dbReference>
<protein>
    <submittedName>
        <fullName evidence="2">Uncharacterized protein</fullName>
    </submittedName>
</protein>
<gene>
    <name evidence="2" type="ORF">DFR79_10922</name>
</gene>
<dbReference type="EMBL" id="SNWX01000009">
    <property type="protein sequence ID" value="TDO91274.1"/>
    <property type="molecule type" value="Genomic_DNA"/>
</dbReference>
<proteinExistence type="predicted"/>
<evidence type="ECO:0000313" key="3">
    <source>
        <dbReference type="Proteomes" id="UP000295064"/>
    </source>
</evidence>
<evidence type="ECO:0000256" key="1">
    <source>
        <dbReference type="SAM" id="SignalP"/>
    </source>
</evidence>